<keyword evidence="3" id="KW-1185">Reference proteome</keyword>
<organism evidence="2 3">
    <name type="scientific">Methylorubrum rhodinum</name>
    <dbReference type="NCBI Taxonomy" id="29428"/>
    <lineage>
        <taxon>Bacteria</taxon>
        <taxon>Pseudomonadati</taxon>
        <taxon>Pseudomonadota</taxon>
        <taxon>Alphaproteobacteria</taxon>
        <taxon>Hyphomicrobiales</taxon>
        <taxon>Methylobacteriaceae</taxon>
        <taxon>Methylorubrum</taxon>
    </lineage>
</organism>
<accession>A0A840ZP72</accession>
<comment type="caution">
    <text evidence="2">The sequence shown here is derived from an EMBL/GenBank/DDBJ whole genome shotgun (WGS) entry which is preliminary data.</text>
</comment>
<gene>
    <name evidence="2" type="ORF">HNR00_003562</name>
</gene>
<protein>
    <submittedName>
        <fullName evidence="2">Uncharacterized protein</fullName>
    </submittedName>
</protein>
<dbReference type="RefSeq" id="WP_183571623.1">
    <property type="nucleotide sequence ID" value="NZ_JACHOP010000017.1"/>
</dbReference>
<dbReference type="Proteomes" id="UP000583454">
    <property type="component" value="Unassembled WGS sequence"/>
</dbReference>
<evidence type="ECO:0000313" key="2">
    <source>
        <dbReference type="EMBL" id="MBB5758835.1"/>
    </source>
</evidence>
<evidence type="ECO:0000313" key="3">
    <source>
        <dbReference type="Proteomes" id="UP000583454"/>
    </source>
</evidence>
<reference evidence="2 3" key="1">
    <citation type="submission" date="2020-08" db="EMBL/GenBank/DDBJ databases">
        <title>Genomic Encyclopedia of Type Strains, Phase IV (KMG-IV): sequencing the most valuable type-strain genomes for metagenomic binning, comparative biology and taxonomic classification.</title>
        <authorList>
            <person name="Goeker M."/>
        </authorList>
    </citation>
    <scope>NUCLEOTIDE SEQUENCE [LARGE SCALE GENOMIC DNA]</scope>
    <source>
        <strain evidence="2 3">DSM 2163</strain>
    </source>
</reference>
<proteinExistence type="predicted"/>
<dbReference type="EMBL" id="JACHOP010000017">
    <property type="protein sequence ID" value="MBB5758835.1"/>
    <property type="molecule type" value="Genomic_DNA"/>
</dbReference>
<name>A0A840ZP72_9HYPH</name>
<feature type="region of interest" description="Disordered" evidence="1">
    <location>
        <begin position="39"/>
        <end position="61"/>
    </location>
</feature>
<evidence type="ECO:0000256" key="1">
    <source>
        <dbReference type="SAM" id="MobiDB-lite"/>
    </source>
</evidence>
<sequence>MTVPSTWTPSLPAPVADMLPEMPAAAQARLKALTRAVKEEAPGRYSISRSDAPTDDERRGLAARRKALQDAMQPGSREAIKDRLHGFAYGFGTLRALDRETFALTLTAMVQAVDHLPVEAVSRACLAWSKGLIRWANCRFPPDAPELARAAEEAFGQLRMEERELRIILSARLLPAPKPPPTQAERDKGAAEAEALIASIAEAGRRLDADLTAAASRGSQAEHLEHVRRFQAAEAERKARIAAQRSASATS</sequence>
<dbReference type="AlphaFoldDB" id="A0A840ZP72"/>